<dbReference type="OMA" id="AIYVMRR"/>
<feature type="domain" description="Shikimate dehydrogenase substrate binding N-terminal" evidence="1">
    <location>
        <begin position="142"/>
        <end position="217"/>
    </location>
</feature>
<dbReference type="EC" id="4.2.1.10" evidence="2"/>
<keyword evidence="2" id="KW-0560">Oxidoreductase</keyword>
<dbReference type="InterPro" id="IPR013785">
    <property type="entry name" value="Aldolase_TIM"/>
</dbReference>
<dbReference type="PANTHER" id="PTHR21089">
    <property type="entry name" value="SHIKIMATE DEHYDROGENASE"/>
    <property type="match status" value="1"/>
</dbReference>
<dbReference type="SUPFAM" id="SSF51735">
    <property type="entry name" value="NAD(P)-binding Rossmann-fold domains"/>
    <property type="match status" value="1"/>
</dbReference>
<dbReference type="eggNOG" id="KOG0692">
    <property type="taxonomic scope" value="Eukaryota"/>
</dbReference>
<dbReference type="GO" id="GO:0003855">
    <property type="term" value="F:3-dehydroquinate dehydratase activity"/>
    <property type="evidence" value="ECO:0007669"/>
    <property type="project" value="UniProtKB-EC"/>
</dbReference>
<dbReference type="InterPro" id="IPR001381">
    <property type="entry name" value="DHquinase_I"/>
</dbReference>
<dbReference type="SUPFAM" id="SSF53223">
    <property type="entry name" value="Aminoacid dehydrogenase-like, N-terminal domain"/>
    <property type="match status" value="1"/>
</dbReference>
<organism evidence="2 3">
    <name type="scientific">Ichthyophthirius multifiliis</name>
    <name type="common">White spot disease agent</name>
    <name type="synonym">Ich</name>
    <dbReference type="NCBI Taxonomy" id="5932"/>
    <lineage>
        <taxon>Eukaryota</taxon>
        <taxon>Sar</taxon>
        <taxon>Alveolata</taxon>
        <taxon>Ciliophora</taxon>
        <taxon>Intramacronucleata</taxon>
        <taxon>Oligohymenophorea</taxon>
        <taxon>Hymenostomatida</taxon>
        <taxon>Ophryoglenina</taxon>
        <taxon>Ichthyophthirius</taxon>
    </lineage>
</organism>
<dbReference type="GO" id="GO:0004764">
    <property type="term" value="F:shikimate 3-dehydrogenase (NADP+) activity"/>
    <property type="evidence" value="ECO:0007669"/>
    <property type="project" value="UniProtKB-EC"/>
</dbReference>
<evidence type="ECO:0000259" key="1">
    <source>
        <dbReference type="Pfam" id="PF08501"/>
    </source>
</evidence>
<dbReference type="InterPro" id="IPR036291">
    <property type="entry name" value="NAD(P)-bd_dom_sf"/>
</dbReference>
<reference evidence="2 3" key="1">
    <citation type="submission" date="2011-07" db="EMBL/GenBank/DDBJ databases">
        <authorList>
            <person name="Coyne R."/>
            <person name="Brami D."/>
            <person name="Johnson J."/>
            <person name="Hostetler J."/>
            <person name="Hannick L."/>
            <person name="Clark T."/>
            <person name="Cassidy-Hanley D."/>
            <person name="Inman J."/>
        </authorList>
    </citation>
    <scope>NUCLEOTIDE SEQUENCE [LARGE SCALE GENOMIC DNA]</scope>
    <source>
        <strain evidence="2 3">G5</strain>
    </source>
</reference>
<dbReference type="Pfam" id="PF01487">
    <property type="entry name" value="DHquinase_I"/>
    <property type="match status" value="1"/>
</dbReference>
<dbReference type="Pfam" id="PF08501">
    <property type="entry name" value="Shikimate_dh_N"/>
    <property type="match status" value="1"/>
</dbReference>
<dbReference type="EMBL" id="GL983868">
    <property type="protein sequence ID" value="EGR31410.1"/>
    <property type="molecule type" value="Genomic_DNA"/>
</dbReference>
<dbReference type="InParanoid" id="G0QTN7"/>
<dbReference type="Gene3D" id="3.40.50.720">
    <property type="entry name" value="NAD(P)-binding Rossmann-like Domain"/>
    <property type="match status" value="1"/>
</dbReference>
<dbReference type="InterPro" id="IPR046346">
    <property type="entry name" value="Aminoacid_DH-like_N_sf"/>
</dbReference>
<gene>
    <name evidence="2" type="ORF">IMG5_110260</name>
</gene>
<dbReference type="GeneID" id="14907560"/>
<dbReference type="Gene3D" id="3.40.50.10860">
    <property type="entry name" value="Leucine Dehydrogenase, chain A, domain 1"/>
    <property type="match status" value="1"/>
</dbReference>
<dbReference type="RefSeq" id="XP_004034896.1">
    <property type="nucleotide sequence ID" value="XM_004034848.1"/>
</dbReference>
<name>G0QTN7_ICHMU</name>
<evidence type="ECO:0000313" key="2">
    <source>
        <dbReference type="EMBL" id="EGR31410.1"/>
    </source>
</evidence>
<keyword evidence="2" id="KW-0456">Lyase</keyword>
<dbReference type="Gene3D" id="3.20.20.70">
    <property type="entry name" value="Aldolase class I"/>
    <property type="match status" value="1"/>
</dbReference>
<dbReference type="InterPro" id="IPR022893">
    <property type="entry name" value="Shikimate_DH_fam"/>
</dbReference>
<dbReference type="EC" id="1.1.1.25" evidence="2"/>
<dbReference type="PANTHER" id="PTHR21089:SF1">
    <property type="entry name" value="BIFUNCTIONAL 3-DEHYDROQUINATE DEHYDRATASE_SHIKIMATE DEHYDROGENASE, CHLOROPLASTIC"/>
    <property type="match status" value="1"/>
</dbReference>
<dbReference type="SUPFAM" id="SSF51569">
    <property type="entry name" value="Aldolase"/>
    <property type="match status" value="1"/>
</dbReference>
<keyword evidence="3" id="KW-1185">Reference proteome</keyword>
<sequence length="414" mass="47959">MQNSSLFDYIDIELDLIIDQNSQILFNNQIPIFSSHYQTENNENLQKHIQFLNQYFPDFPKKIVLNPNTQLQDFHKIINILKPPYICFIQGEKGKITRVFNQNLTPVFDQNLSDPTGQGQMQKSEIFQIKQALNIFPKKFYIFGNSIKLSPTPHLYSSLFQKYNLEFYQIERVEVQHFSEIQKYIKSPDFNAGIVTMPFKQDINHYVDFVYGKAVKINPSQPVINTILQTNSGKIVGFNSDYDGVYRLLKKKAIHFPKKPFALLVGAGGTSKTVLYCLKNLKIQTILYSRSPNEIKEDLYFYKSTSLEEIDLFIKEKGIFFSLIVSSIPGISNMELPKSFIQEKSCIFDVSYIPKETWLIKQAIDMGCQNIIYGIDMICTQAILQSSILLGRKTDQKFIRKVVLEYYNGLQLNE</sequence>
<dbReference type="GO" id="GO:0019632">
    <property type="term" value="P:shikimate metabolic process"/>
    <property type="evidence" value="ECO:0007669"/>
    <property type="project" value="TreeGrafter"/>
</dbReference>
<dbReference type="AlphaFoldDB" id="G0QTN7"/>
<dbReference type="GO" id="GO:0009423">
    <property type="term" value="P:chorismate biosynthetic process"/>
    <property type="evidence" value="ECO:0007669"/>
    <property type="project" value="TreeGrafter"/>
</dbReference>
<evidence type="ECO:0000313" key="3">
    <source>
        <dbReference type="Proteomes" id="UP000008983"/>
    </source>
</evidence>
<dbReference type="Proteomes" id="UP000008983">
    <property type="component" value="Unassembled WGS sequence"/>
</dbReference>
<proteinExistence type="predicted"/>
<dbReference type="OrthoDB" id="197068at2759"/>
<accession>G0QTN7</accession>
<dbReference type="STRING" id="857967.G0QTN7"/>
<dbReference type="InterPro" id="IPR013708">
    <property type="entry name" value="Shikimate_DH-bd_N"/>
</dbReference>
<protein>
    <submittedName>
        <fullName evidence="2">Pentafunctional polypeptide, putative</fullName>
        <ecNumber evidence="2">1.1.1.25</ecNumber>
        <ecNumber evidence="2">4.2.1.10</ecNumber>
    </submittedName>
</protein>